<dbReference type="EMBL" id="JAJFAT010000017">
    <property type="protein sequence ID" value="MCC3145789.1"/>
    <property type="molecule type" value="Genomic_DNA"/>
</dbReference>
<keyword evidence="9" id="KW-1185">Reference proteome</keyword>
<proteinExistence type="predicted"/>
<comment type="subcellular location">
    <subcellularLocation>
        <location evidence="1">Cell membrane</location>
        <topology evidence="1">Multi-pass membrane protein</topology>
    </subcellularLocation>
</comment>
<evidence type="ECO:0000259" key="7">
    <source>
        <dbReference type="Pfam" id="PF02687"/>
    </source>
</evidence>
<comment type="caution">
    <text evidence="8">The sequence shown here is derived from an EMBL/GenBank/DDBJ whole genome shotgun (WGS) entry which is preliminary data.</text>
</comment>
<dbReference type="GO" id="GO:0005886">
    <property type="term" value="C:plasma membrane"/>
    <property type="evidence" value="ECO:0007669"/>
    <property type="project" value="UniProtKB-SubCell"/>
</dbReference>
<reference evidence="8 9" key="1">
    <citation type="submission" date="2021-10" db="EMBL/GenBank/DDBJ databases">
        <authorList>
            <person name="Grouzdev D.S."/>
            <person name="Pantiukh K.S."/>
            <person name="Krutkina M.S."/>
        </authorList>
    </citation>
    <scope>NUCLEOTIDE SEQUENCE [LARGE SCALE GENOMIC DNA]</scope>
    <source>
        <strain evidence="8 9">Z-7514</strain>
    </source>
</reference>
<evidence type="ECO:0000256" key="6">
    <source>
        <dbReference type="SAM" id="Phobius"/>
    </source>
</evidence>
<gene>
    <name evidence="8" type="ORF">LJ207_10680</name>
</gene>
<evidence type="ECO:0000256" key="1">
    <source>
        <dbReference type="ARBA" id="ARBA00004651"/>
    </source>
</evidence>
<feature type="transmembrane region" description="Helical" evidence="6">
    <location>
        <begin position="116"/>
        <end position="140"/>
    </location>
</feature>
<protein>
    <recommendedName>
        <fullName evidence="7">ABC3 transporter permease C-terminal domain-containing protein</fullName>
    </recommendedName>
</protein>
<sequence>MPESNTRDIIISDNIAQKKGLEVSDYVGNAIDSEEFLWGRFKISGIFEGNLDIAVTSLEYFERRLGRESSLLVLPKNNLSEMNNSLINLRDNNYNIETKKTLIKNNNKKNRDLLNLIYILIAILTVSLTIIVGLYISLYLKTRLREFALYYSRGISKSNIVKFVLKELFLITFMSQILGVIVSYSILFILKEIVFSELIFLAQISMFDIYLILPLFISIILVSFILTFNNLKTEKLENIIMGG</sequence>
<keyword evidence="3 6" id="KW-0812">Transmembrane</keyword>
<dbReference type="InterPro" id="IPR003838">
    <property type="entry name" value="ABC3_permease_C"/>
</dbReference>
<keyword evidence="5 6" id="KW-0472">Membrane</keyword>
<keyword evidence="2" id="KW-1003">Cell membrane</keyword>
<dbReference type="Pfam" id="PF02687">
    <property type="entry name" value="FtsX"/>
    <property type="match status" value="1"/>
</dbReference>
<evidence type="ECO:0000256" key="4">
    <source>
        <dbReference type="ARBA" id="ARBA00022989"/>
    </source>
</evidence>
<name>A0AAW4X1U7_9FIRM</name>
<evidence type="ECO:0000313" key="9">
    <source>
        <dbReference type="Proteomes" id="UP001199296"/>
    </source>
</evidence>
<evidence type="ECO:0000256" key="5">
    <source>
        <dbReference type="ARBA" id="ARBA00023136"/>
    </source>
</evidence>
<dbReference type="AlphaFoldDB" id="A0AAW4X1U7"/>
<dbReference type="Proteomes" id="UP001199296">
    <property type="component" value="Unassembled WGS sequence"/>
</dbReference>
<feature type="transmembrane region" description="Helical" evidence="6">
    <location>
        <begin position="168"/>
        <end position="189"/>
    </location>
</feature>
<evidence type="ECO:0000256" key="3">
    <source>
        <dbReference type="ARBA" id="ARBA00022692"/>
    </source>
</evidence>
<organism evidence="8 9">
    <name type="scientific">Halanaerobium polyolivorans</name>
    <dbReference type="NCBI Taxonomy" id="2886943"/>
    <lineage>
        <taxon>Bacteria</taxon>
        <taxon>Bacillati</taxon>
        <taxon>Bacillota</taxon>
        <taxon>Clostridia</taxon>
        <taxon>Halanaerobiales</taxon>
        <taxon>Halanaerobiaceae</taxon>
        <taxon>Halanaerobium</taxon>
    </lineage>
</organism>
<accession>A0AAW4X1U7</accession>
<keyword evidence="4 6" id="KW-1133">Transmembrane helix</keyword>
<evidence type="ECO:0000313" key="8">
    <source>
        <dbReference type="EMBL" id="MCC3145789.1"/>
    </source>
</evidence>
<dbReference type="RefSeq" id="WP_229346489.1">
    <property type="nucleotide sequence ID" value="NZ_JAJFAT010000017.1"/>
</dbReference>
<feature type="domain" description="ABC3 transporter permease C-terminal" evidence="7">
    <location>
        <begin position="119"/>
        <end position="232"/>
    </location>
</feature>
<feature type="transmembrane region" description="Helical" evidence="6">
    <location>
        <begin position="209"/>
        <end position="231"/>
    </location>
</feature>
<evidence type="ECO:0000256" key="2">
    <source>
        <dbReference type="ARBA" id="ARBA00022475"/>
    </source>
</evidence>